<keyword evidence="2" id="KW-1185">Reference proteome</keyword>
<reference evidence="2" key="1">
    <citation type="journal article" date="2019" name="Int. J. Syst. Evol. Microbiol.">
        <title>The Global Catalogue of Microorganisms (GCM) 10K type strain sequencing project: providing services to taxonomists for standard genome sequencing and annotation.</title>
        <authorList>
            <consortium name="The Broad Institute Genomics Platform"/>
            <consortium name="The Broad Institute Genome Sequencing Center for Infectious Disease"/>
            <person name="Wu L."/>
            <person name="Ma J."/>
        </authorList>
    </citation>
    <scope>NUCLEOTIDE SEQUENCE [LARGE SCALE GENOMIC DNA]</scope>
    <source>
        <strain evidence="2">CGMCC 1.7003</strain>
    </source>
</reference>
<evidence type="ECO:0000313" key="2">
    <source>
        <dbReference type="Proteomes" id="UP000659697"/>
    </source>
</evidence>
<protein>
    <submittedName>
        <fullName evidence="1">Uncharacterized protein</fullName>
    </submittedName>
</protein>
<sequence length="62" mass="7018">MNEQIIRYPNGQIIGRIRELPDRIEARAPGGVLLGWYCKVSDRTRYATGVQFAIGNAVRMLL</sequence>
<dbReference type="RefSeq" id="WP_189430013.1">
    <property type="nucleotide sequence ID" value="NZ_BNAO01000001.1"/>
</dbReference>
<comment type="caution">
    <text evidence="1">The sequence shown here is derived from an EMBL/GenBank/DDBJ whole genome shotgun (WGS) entry which is preliminary data.</text>
</comment>
<name>A0ABQ3KYN1_9ALTE</name>
<organism evidence="1 2">
    <name type="scientific">Alishewanella longhuensis</name>
    <dbReference type="NCBI Taxonomy" id="1091037"/>
    <lineage>
        <taxon>Bacteria</taxon>
        <taxon>Pseudomonadati</taxon>
        <taxon>Pseudomonadota</taxon>
        <taxon>Gammaproteobacteria</taxon>
        <taxon>Alteromonadales</taxon>
        <taxon>Alteromonadaceae</taxon>
        <taxon>Alishewanella</taxon>
    </lineage>
</organism>
<proteinExistence type="predicted"/>
<gene>
    <name evidence="1" type="ORF">GCM10010919_06010</name>
</gene>
<evidence type="ECO:0000313" key="1">
    <source>
        <dbReference type="EMBL" id="GHG61496.1"/>
    </source>
</evidence>
<dbReference type="Proteomes" id="UP000659697">
    <property type="component" value="Unassembled WGS sequence"/>
</dbReference>
<accession>A0ABQ3KYN1</accession>
<dbReference type="EMBL" id="BNAO01000001">
    <property type="protein sequence ID" value="GHG61496.1"/>
    <property type="molecule type" value="Genomic_DNA"/>
</dbReference>